<evidence type="ECO:0000313" key="1">
    <source>
        <dbReference type="EMBL" id="KAE9262049.1"/>
    </source>
</evidence>
<accession>A0A6A4ATV7</accession>
<dbReference type="AlphaFoldDB" id="A0A6A4ATV7"/>
<keyword evidence="2" id="KW-1185">Reference proteome</keyword>
<sequence>MNVYFGDDNDFKRAKRQHLKWGSRAKTPFLSTFCNKAHAENWARTMLQYGDVRIYSINTSGLTVFHMAADEYLVLQHIPNNNIFQQERVSEHTDSCNANDDFWVGRRCYRPGLVRNERTGFYYEPDDDEGRLEDEAWLDYVEYMMDHYPDRAERKTC</sequence>
<dbReference type="EMBL" id="QXFT01009887">
    <property type="protein sequence ID" value="KAE9262049.1"/>
    <property type="molecule type" value="Genomic_DNA"/>
</dbReference>
<dbReference type="PANTHER" id="PTHR40781">
    <property type="match status" value="1"/>
</dbReference>
<proteinExistence type="predicted"/>
<gene>
    <name evidence="1" type="ORF">PR003_g33687</name>
</gene>
<comment type="caution">
    <text evidence="1">The sequence shown here is derived from an EMBL/GenBank/DDBJ whole genome shotgun (WGS) entry which is preliminary data.</text>
</comment>
<dbReference type="SUPFAM" id="SSF56399">
    <property type="entry name" value="ADP-ribosylation"/>
    <property type="match status" value="1"/>
</dbReference>
<dbReference type="PANTHER" id="PTHR40781:SF1">
    <property type="match status" value="1"/>
</dbReference>
<name>A0A6A4ATV7_9STRA</name>
<dbReference type="Proteomes" id="UP000434957">
    <property type="component" value="Unassembled WGS sequence"/>
</dbReference>
<evidence type="ECO:0000313" key="2">
    <source>
        <dbReference type="Proteomes" id="UP000434957"/>
    </source>
</evidence>
<organism evidence="1 2">
    <name type="scientific">Phytophthora rubi</name>
    <dbReference type="NCBI Taxonomy" id="129364"/>
    <lineage>
        <taxon>Eukaryota</taxon>
        <taxon>Sar</taxon>
        <taxon>Stramenopiles</taxon>
        <taxon>Oomycota</taxon>
        <taxon>Peronosporomycetes</taxon>
        <taxon>Peronosporales</taxon>
        <taxon>Peronosporaceae</taxon>
        <taxon>Phytophthora</taxon>
    </lineage>
</organism>
<reference evidence="1 2" key="1">
    <citation type="submission" date="2018-08" db="EMBL/GenBank/DDBJ databases">
        <title>Genomic investigation of the strawberry pathogen Phytophthora fragariae indicates pathogenicity is determined by transcriptional variation in three key races.</title>
        <authorList>
            <person name="Adams T.M."/>
            <person name="Armitage A.D."/>
            <person name="Sobczyk M.K."/>
            <person name="Bates H.J."/>
            <person name="Dunwell J.M."/>
            <person name="Nellist C.F."/>
            <person name="Harrison R.J."/>
        </authorList>
    </citation>
    <scope>NUCLEOTIDE SEQUENCE [LARGE SCALE GENOMIC DNA]</scope>
    <source>
        <strain evidence="1 2">SCRP333</strain>
    </source>
</reference>
<protein>
    <submittedName>
        <fullName evidence="1">Uncharacterized protein</fullName>
    </submittedName>
</protein>